<name>A0A151RT93_CAJCA</name>
<keyword evidence="10" id="KW-1185">Reference proteome</keyword>
<accession>A0A151RT93</accession>
<keyword evidence="7" id="KW-0131">Cell cycle</keyword>
<feature type="compositionally biased region" description="Polar residues" evidence="8">
    <location>
        <begin position="268"/>
        <end position="283"/>
    </location>
</feature>
<feature type="compositionally biased region" description="Basic and acidic residues" evidence="8">
    <location>
        <begin position="573"/>
        <end position="582"/>
    </location>
</feature>
<feature type="compositionally biased region" description="Basic and acidic residues" evidence="8">
    <location>
        <begin position="440"/>
        <end position="455"/>
    </location>
</feature>
<organism evidence="9 10">
    <name type="scientific">Cajanus cajan</name>
    <name type="common">Pigeon pea</name>
    <name type="synonym">Cajanus indicus</name>
    <dbReference type="NCBI Taxonomy" id="3821"/>
    <lineage>
        <taxon>Eukaryota</taxon>
        <taxon>Viridiplantae</taxon>
        <taxon>Streptophyta</taxon>
        <taxon>Embryophyta</taxon>
        <taxon>Tracheophyta</taxon>
        <taxon>Spermatophyta</taxon>
        <taxon>Magnoliopsida</taxon>
        <taxon>eudicotyledons</taxon>
        <taxon>Gunneridae</taxon>
        <taxon>Pentapetalae</taxon>
        <taxon>rosids</taxon>
        <taxon>fabids</taxon>
        <taxon>Fabales</taxon>
        <taxon>Fabaceae</taxon>
        <taxon>Papilionoideae</taxon>
        <taxon>50 kb inversion clade</taxon>
        <taxon>NPAAA clade</taxon>
        <taxon>indigoferoid/millettioid clade</taxon>
        <taxon>Phaseoleae</taxon>
        <taxon>Cajanus</taxon>
    </lineage>
</organism>
<evidence type="ECO:0000313" key="10">
    <source>
        <dbReference type="Proteomes" id="UP000075243"/>
    </source>
</evidence>
<dbReference type="Gramene" id="C.cajan_30198.t">
    <property type="protein sequence ID" value="C.cajan_30198.t"/>
    <property type="gene ID" value="C.cajan_30198"/>
</dbReference>
<dbReference type="STRING" id="3821.A0A151RT93"/>
<dbReference type="GO" id="GO:0007064">
    <property type="term" value="P:mitotic sister chromatid cohesion"/>
    <property type="evidence" value="ECO:0007669"/>
    <property type="project" value="InterPro"/>
</dbReference>
<evidence type="ECO:0000256" key="7">
    <source>
        <dbReference type="ARBA" id="ARBA00023306"/>
    </source>
</evidence>
<comment type="subcellular location">
    <subcellularLocation>
        <location evidence="1">Nucleus</location>
    </subcellularLocation>
</comment>
<dbReference type="Gene3D" id="2.30.30.140">
    <property type="match status" value="1"/>
</dbReference>
<evidence type="ECO:0000313" key="9">
    <source>
        <dbReference type="EMBL" id="KYP45759.1"/>
    </source>
</evidence>
<evidence type="ECO:0000256" key="3">
    <source>
        <dbReference type="ARBA" id="ARBA00022763"/>
    </source>
</evidence>
<feature type="compositionally biased region" description="Basic and acidic residues" evidence="8">
    <location>
        <begin position="835"/>
        <end position="844"/>
    </location>
</feature>
<dbReference type="SUPFAM" id="SSF48371">
    <property type="entry name" value="ARM repeat"/>
    <property type="match status" value="1"/>
</dbReference>
<dbReference type="GO" id="GO:0006281">
    <property type="term" value="P:DNA repair"/>
    <property type="evidence" value="ECO:0007669"/>
    <property type="project" value="UniProtKB-KW"/>
</dbReference>
<dbReference type="Proteomes" id="UP000075243">
    <property type="component" value="Unassembled WGS sequence"/>
</dbReference>
<reference evidence="9" key="1">
    <citation type="journal article" date="2012" name="Nat. Biotechnol.">
        <title>Draft genome sequence of pigeonpea (Cajanus cajan), an orphan legume crop of resource-poor farmers.</title>
        <authorList>
            <person name="Varshney R.K."/>
            <person name="Chen W."/>
            <person name="Li Y."/>
            <person name="Bharti A.K."/>
            <person name="Saxena R.K."/>
            <person name="Schlueter J.A."/>
            <person name="Donoghue M.T."/>
            <person name="Azam S."/>
            <person name="Fan G."/>
            <person name="Whaley A.M."/>
            <person name="Farmer A.D."/>
            <person name="Sheridan J."/>
            <person name="Iwata A."/>
            <person name="Tuteja R."/>
            <person name="Penmetsa R.V."/>
            <person name="Wu W."/>
            <person name="Upadhyaya H.D."/>
            <person name="Yang S.P."/>
            <person name="Shah T."/>
            <person name="Saxena K.B."/>
            <person name="Michael T."/>
            <person name="McCombie W.R."/>
            <person name="Yang B."/>
            <person name="Zhang G."/>
            <person name="Yang H."/>
            <person name="Wang J."/>
            <person name="Spillane C."/>
            <person name="Cook D.R."/>
            <person name="May G.D."/>
            <person name="Xu X."/>
            <person name="Jackson S.A."/>
        </authorList>
    </citation>
    <scope>NUCLEOTIDE SEQUENCE [LARGE SCALE GENOMIC DNA]</scope>
</reference>
<keyword evidence="3" id="KW-0227">DNA damage</keyword>
<proteinExistence type="predicted"/>
<evidence type="ECO:0000256" key="5">
    <source>
        <dbReference type="ARBA" id="ARBA00023204"/>
    </source>
</evidence>
<feature type="compositionally biased region" description="Low complexity" evidence="8">
    <location>
        <begin position="686"/>
        <end position="703"/>
    </location>
</feature>
<feature type="region of interest" description="Disordered" evidence="8">
    <location>
        <begin position="260"/>
        <end position="283"/>
    </location>
</feature>
<feature type="compositionally biased region" description="Basic and acidic residues" evidence="8">
    <location>
        <begin position="317"/>
        <end position="338"/>
    </location>
</feature>
<dbReference type="InterPro" id="IPR016024">
    <property type="entry name" value="ARM-type_fold"/>
</dbReference>
<keyword evidence="6" id="KW-0539">Nucleus</keyword>
<gene>
    <name evidence="9" type="ORF">KK1_032686</name>
</gene>
<evidence type="ECO:0000256" key="8">
    <source>
        <dbReference type="SAM" id="MobiDB-lite"/>
    </source>
</evidence>
<dbReference type="EMBL" id="KQ483580">
    <property type="protein sequence ID" value="KYP45759.1"/>
    <property type="molecule type" value="Genomic_DNA"/>
</dbReference>
<sequence length="866" mass="94388">MQRVESCLSRVEQSPSKSMQNALSPSLKALIADTLLGHPDVDVKVAVASCISEITRITAPEAPYDDDQMKEVFRLIVSSFENLHDKLSQSYTKRTVILETVSKVRSCVVMLDLECDDLILEMFQHFFKAIRDHHPKNVFSSMETIMILVLEESEDISLDLLSPILASVKKDNEDVLPIARRLGENVLESCATRLRPYLRQAVNTLGISLDDYSNVLASICQDTSGSLEQNDACVTSDHVEDANKSGKEPVEESVQVDRENLKEAAPPQQDNSVGDMSPKSVMSNGIAQAGEDDAMVDPKSLKKHDDTDCPAQSEVDNNEKIDNNDDKIGNSEQKPEKSTKRRGRKPSYSKLSEPSKGSNLANKKEAEKMIDSESDRKEVPNSPHEDDCVEAVGPSENDKENDAKISSPKAGDGESDAVASPSPSESIHNEDRSKKRGRSKKMENSAKEVDTEAKPLRPSAKKGTGHTSVKKTTVVNTVKRGSEATSDPPDGKKHPAKKAEDRNKVGVGSSSTQLEDKKKKGRGKVTTGKGLAKSSAMDEDMEMVSSPKSATKSTKDNHLEETPKTNLKRKRTPGKENMPDTIKYDGDLVGKRVKVWWPDDEMFYEGVVSYYYPSPHKRHQIVYDDGDEEILVLKEERWDFIGTGVDSDRGEGTDHTSPVASADLLPKKKGKTSAGEFKKEGKRGSSKSGGASSSKSKGVSVKSGKSKDGSKASRKSKDSKTSVKSEDEVSRKSKDHSPKSGGSKSIDASQKRKSKNMDSSKISKSKDDVSTPKSSAKSKQETSKTGKSKQETSKTASSSKAKSTKSSGKSNTNGMGKVKSNLLKTADSEIEQSEDSMKELEYTKGKTSSSSKAGSEVKSGKKRGRN</sequence>
<dbReference type="PANTHER" id="PTHR12663:SF3">
    <property type="entry name" value="SISTER CHROMATID COHESION PROTEIN PDS5 HOMOLOG C"/>
    <property type="match status" value="1"/>
</dbReference>
<feature type="compositionally biased region" description="Basic and acidic residues" evidence="8">
    <location>
        <begin position="778"/>
        <end position="792"/>
    </location>
</feature>
<dbReference type="PANTHER" id="PTHR12663">
    <property type="entry name" value="ANDROGEN INDUCED INHIBITOR OF PROLIFERATION AS3 / PDS5-RELATED"/>
    <property type="match status" value="1"/>
</dbReference>
<feature type="compositionally biased region" description="Basic and acidic residues" evidence="8">
    <location>
        <begin position="705"/>
        <end position="738"/>
    </location>
</feature>
<feature type="compositionally biased region" description="Polar residues" evidence="8">
    <location>
        <begin position="11"/>
        <end position="20"/>
    </location>
</feature>
<feature type="compositionally biased region" description="Basic and acidic residues" evidence="8">
    <location>
        <begin position="553"/>
        <end position="563"/>
    </location>
</feature>
<feature type="compositionally biased region" description="Basic and acidic residues" evidence="8">
    <location>
        <begin position="362"/>
        <end position="386"/>
    </location>
</feature>
<dbReference type="GO" id="GO:0035825">
    <property type="term" value="P:homologous recombination"/>
    <property type="evidence" value="ECO:0007669"/>
    <property type="project" value="UniProtKB-ARBA"/>
</dbReference>
<dbReference type="OMA" id="WHRRTAC"/>
<feature type="compositionally biased region" description="Low complexity" evidence="8">
    <location>
        <begin position="793"/>
        <end position="810"/>
    </location>
</feature>
<feature type="region of interest" description="Disordered" evidence="8">
    <location>
        <begin position="642"/>
        <end position="866"/>
    </location>
</feature>
<feature type="region of interest" description="Disordered" evidence="8">
    <location>
        <begin position="297"/>
        <end position="582"/>
    </location>
</feature>
<keyword evidence="4" id="KW-0498">Mitosis</keyword>
<dbReference type="CDD" id="cd20404">
    <property type="entry name" value="Tudor_Agenet_AtEML-like"/>
    <property type="match status" value="1"/>
</dbReference>
<keyword evidence="2" id="KW-0132">Cell division</keyword>
<dbReference type="GO" id="GO:0005634">
    <property type="term" value="C:nucleus"/>
    <property type="evidence" value="ECO:0007669"/>
    <property type="project" value="UniProtKB-SubCell"/>
</dbReference>
<dbReference type="InterPro" id="IPR039776">
    <property type="entry name" value="Pds5"/>
</dbReference>
<dbReference type="AlphaFoldDB" id="A0A151RT93"/>
<evidence type="ECO:0000256" key="1">
    <source>
        <dbReference type="ARBA" id="ARBA00004123"/>
    </source>
</evidence>
<feature type="compositionally biased region" description="Polar residues" evidence="8">
    <location>
        <begin position="349"/>
        <end position="361"/>
    </location>
</feature>
<dbReference type="GO" id="GO:0051301">
    <property type="term" value="P:cell division"/>
    <property type="evidence" value="ECO:0007669"/>
    <property type="project" value="UniProtKB-KW"/>
</dbReference>
<protein>
    <submittedName>
        <fullName evidence="9">Sister chromatid cohesion protein PDS5 isogeny B-B</fullName>
    </submittedName>
</protein>
<dbReference type="SUPFAM" id="SSF63748">
    <property type="entry name" value="Tudor/PWWP/MBT"/>
    <property type="match status" value="1"/>
</dbReference>
<feature type="compositionally biased region" description="Low complexity" evidence="8">
    <location>
        <begin position="845"/>
        <end position="857"/>
    </location>
</feature>
<dbReference type="Pfam" id="PF20168">
    <property type="entry name" value="PDS5"/>
    <property type="match status" value="1"/>
</dbReference>
<feature type="region of interest" description="Disordered" evidence="8">
    <location>
        <begin position="1"/>
        <end position="20"/>
    </location>
</feature>
<feature type="compositionally biased region" description="Low complexity" evidence="8">
    <location>
        <begin position="470"/>
        <end position="479"/>
    </location>
</feature>
<feature type="compositionally biased region" description="Basic and acidic residues" evidence="8">
    <location>
        <begin position="489"/>
        <end position="504"/>
    </location>
</feature>
<dbReference type="GO" id="GO:0000785">
    <property type="term" value="C:chromatin"/>
    <property type="evidence" value="ECO:0007669"/>
    <property type="project" value="TreeGrafter"/>
</dbReference>
<evidence type="ECO:0000256" key="6">
    <source>
        <dbReference type="ARBA" id="ARBA00023242"/>
    </source>
</evidence>
<evidence type="ECO:0000256" key="2">
    <source>
        <dbReference type="ARBA" id="ARBA00022618"/>
    </source>
</evidence>
<evidence type="ECO:0000256" key="4">
    <source>
        <dbReference type="ARBA" id="ARBA00022776"/>
    </source>
</evidence>
<keyword evidence="5" id="KW-0234">DNA repair</keyword>